<evidence type="ECO:0000256" key="4">
    <source>
        <dbReference type="ARBA" id="ARBA00022984"/>
    </source>
</evidence>
<name>A0A9E7ST15_9EURY</name>
<proteinExistence type="inferred from homology"/>
<dbReference type="Pfam" id="PF02388">
    <property type="entry name" value="FemAB"/>
    <property type="match status" value="1"/>
</dbReference>
<dbReference type="InterPro" id="IPR050644">
    <property type="entry name" value="PG_Glycine_Bridge_Synth"/>
</dbReference>
<dbReference type="EMBL" id="CP100355">
    <property type="protein sequence ID" value="UTF52075.1"/>
    <property type="molecule type" value="Genomic_DNA"/>
</dbReference>
<dbReference type="InterPro" id="IPR016181">
    <property type="entry name" value="Acyl_CoA_acyltransferase"/>
</dbReference>
<keyword evidence="5" id="KW-0012">Acyltransferase</keyword>
<dbReference type="GO" id="GO:0016755">
    <property type="term" value="F:aminoacyltransferase activity"/>
    <property type="evidence" value="ECO:0007669"/>
    <property type="project" value="InterPro"/>
</dbReference>
<keyword evidence="2" id="KW-0808">Transferase</keyword>
<organism evidence="7 8">
    <name type="scientific">Natronosalvus rutilus</name>
    <dbReference type="NCBI Taxonomy" id="2953753"/>
    <lineage>
        <taxon>Archaea</taxon>
        <taxon>Methanobacteriati</taxon>
        <taxon>Methanobacteriota</taxon>
        <taxon>Stenosarchaea group</taxon>
        <taxon>Halobacteria</taxon>
        <taxon>Halobacteriales</taxon>
        <taxon>Natrialbaceae</taxon>
        <taxon>Natronosalvus</taxon>
    </lineage>
</organism>
<evidence type="ECO:0000256" key="6">
    <source>
        <dbReference type="ARBA" id="ARBA00023316"/>
    </source>
</evidence>
<reference evidence="7" key="1">
    <citation type="submission" date="2022-06" db="EMBL/GenBank/DDBJ databases">
        <title>Diverse halophilic archaea isolated from saline environments.</title>
        <authorList>
            <person name="Cui H.-L."/>
        </authorList>
    </citation>
    <scope>NUCLEOTIDE SEQUENCE</scope>
    <source>
        <strain evidence="7">WLHS1</strain>
    </source>
</reference>
<dbReference type="Gene3D" id="3.40.630.30">
    <property type="match status" value="1"/>
</dbReference>
<dbReference type="GO" id="GO:0071555">
    <property type="term" value="P:cell wall organization"/>
    <property type="evidence" value="ECO:0007669"/>
    <property type="project" value="UniProtKB-KW"/>
</dbReference>
<evidence type="ECO:0000256" key="2">
    <source>
        <dbReference type="ARBA" id="ARBA00022679"/>
    </source>
</evidence>
<keyword evidence="4" id="KW-0573">Peptidoglycan synthesis</keyword>
<keyword evidence="8" id="KW-1185">Reference proteome</keyword>
<evidence type="ECO:0000313" key="7">
    <source>
        <dbReference type="EMBL" id="UTF52075.1"/>
    </source>
</evidence>
<comment type="similarity">
    <text evidence="1">Belongs to the FemABX family.</text>
</comment>
<dbReference type="PANTHER" id="PTHR36174:SF1">
    <property type="entry name" value="LIPID II:GLYCINE GLYCYLTRANSFERASE"/>
    <property type="match status" value="1"/>
</dbReference>
<keyword evidence="6" id="KW-0961">Cell wall biogenesis/degradation</keyword>
<dbReference type="InterPro" id="IPR003447">
    <property type="entry name" value="FEMABX"/>
</dbReference>
<dbReference type="GO" id="GO:0008360">
    <property type="term" value="P:regulation of cell shape"/>
    <property type="evidence" value="ECO:0007669"/>
    <property type="project" value="UniProtKB-KW"/>
</dbReference>
<gene>
    <name evidence="7" type="ORF">NGM29_09665</name>
</gene>
<keyword evidence="3" id="KW-0133">Cell shape</keyword>
<dbReference type="GO" id="GO:0044038">
    <property type="term" value="P:cell wall macromolecule biosynthetic process"/>
    <property type="evidence" value="ECO:0007669"/>
    <property type="project" value="InterPro"/>
</dbReference>
<dbReference type="PROSITE" id="PS51191">
    <property type="entry name" value="FEMABX"/>
    <property type="match status" value="1"/>
</dbReference>
<dbReference type="KEGG" id="sawl:NGM29_09665"/>
<protein>
    <submittedName>
        <fullName evidence="7">Peptidoglycan bridge formation glycyltransferase FemA/FemB family protein</fullName>
    </submittedName>
</protein>
<dbReference type="Proteomes" id="UP001056855">
    <property type="component" value="Chromosome"/>
</dbReference>
<dbReference type="RefSeq" id="WP_254155831.1">
    <property type="nucleotide sequence ID" value="NZ_CP100355.1"/>
</dbReference>
<evidence type="ECO:0000256" key="5">
    <source>
        <dbReference type="ARBA" id="ARBA00023315"/>
    </source>
</evidence>
<dbReference type="GeneID" id="73290313"/>
<accession>A0A9E7ST15</accession>
<sequence>MGDEETALELILESTARLCDGPVRFHQISNVDSSYVRYHDSFLEHGYSLRITNCDMLLDTSRDWDALLAEMDSSRRRAIRRGHDHDGEVVEEELTRAVLSEMHSNYTDVAERVGGARLTRAFFLELRNFPERIKVFSLHIDGARRGLMVFVLDDERSMLHYLCSGVTEDHFEHNASELIHEHAIKWAIDNGYETYNFRGTEPDFRNGLFRFKERFATRAAPSLTWERGYPQVALAALNGGRVAHRWVTSSTPDTPETLRERTAEIKSRVVGQVFS</sequence>
<dbReference type="PANTHER" id="PTHR36174">
    <property type="entry name" value="LIPID II:GLYCINE GLYCYLTRANSFERASE"/>
    <property type="match status" value="1"/>
</dbReference>
<evidence type="ECO:0000256" key="3">
    <source>
        <dbReference type="ARBA" id="ARBA00022960"/>
    </source>
</evidence>
<dbReference type="SUPFAM" id="SSF55729">
    <property type="entry name" value="Acyl-CoA N-acyltransferases (Nat)"/>
    <property type="match status" value="1"/>
</dbReference>
<evidence type="ECO:0000256" key="1">
    <source>
        <dbReference type="ARBA" id="ARBA00009943"/>
    </source>
</evidence>
<evidence type="ECO:0000313" key="8">
    <source>
        <dbReference type="Proteomes" id="UP001056855"/>
    </source>
</evidence>
<dbReference type="AlphaFoldDB" id="A0A9E7ST15"/>